<evidence type="ECO:0000313" key="2">
    <source>
        <dbReference type="EMBL" id="KAG2332423.1"/>
    </source>
</evidence>
<protein>
    <submittedName>
        <fullName evidence="2">Uncharacterized protein</fullName>
    </submittedName>
</protein>
<feature type="chain" id="PRO_5036482468" evidence="1">
    <location>
        <begin position="28"/>
        <end position="80"/>
    </location>
</feature>
<comment type="caution">
    <text evidence="2">The sequence shown here is derived from an EMBL/GenBank/DDBJ whole genome shotgun (WGS) entry which is preliminary data.</text>
</comment>
<evidence type="ECO:0000313" key="3">
    <source>
        <dbReference type="Proteomes" id="UP000886595"/>
    </source>
</evidence>
<proteinExistence type="predicted"/>
<reference evidence="2 3" key="1">
    <citation type="submission" date="2020-02" db="EMBL/GenBank/DDBJ databases">
        <authorList>
            <person name="Ma Q."/>
            <person name="Huang Y."/>
            <person name="Song X."/>
            <person name="Pei D."/>
        </authorList>
    </citation>
    <scope>NUCLEOTIDE SEQUENCE [LARGE SCALE GENOMIC DNA]</scope>
    <source>
        <strain evidence="2">Sxm20200214</strain>
        <tissue evidence="2">Leaf</tissue>
    </source>
</reference>
<dbReference type="EMBL" id="JAAMPC010000001">
    <property type="protein sequence ID" value="KAG2332423.1"/>
    <property type="molecule type" value="Genomic_DNA"/>
</dbReference>
<gene>
    <name evidence="2" type="ORF">Bca52824_003603</name>
</gene>
<accession>A0A8X8BFE1</accession>
<name>A0A8X8BFE1_BRACI</name>
<sequence length="80" mass="8676">MVISKKTIVLSLALVAIICIVMTTTEAHTESGANDKDHKSCVAGTCKTGSDDEPFNPVVNLVVVEDVVRVEIKRFFALEK</sequence>
<keyword evidence="1" id="KW-0732">Signal</keyword>
<feature type="signal peptide" evidence="1">
    <location>
        <begin position="1"/>
        <end position="27"/>
    </location>
</feature>
<organism evidence="2 3">
    <name type="scientific">Brassica carinata</name>
    <name type="common">Ethiopian mustard</name>
    <name type="synonym">Abyssinian cabbage</name>
    <dbReference type="NCBI Taxonomy" id="52824"/>
    <lineage>
        <taxon>Eukaryota</taxon>
        <taxon>Viridiplantae</taxon>
        <taxon>Streptophyta</taxon>
        <taxon>Embryophyta</taxon>
        <taxon>Tracheophyta</taxon>
        <taxon>Spermatophyta</taxon>
        <taxon>Magnoliopsida</taxon>
        <taxon>eudicotyledons</taxon>
        <taxon>Gunneridae</taxon>
        <taxon>Pentapetalae</taxon>
        <taxon>rosids</taxon>
        <taxon>malvids</taxon>
        <taxon>Brassicales</taxon>
        <taxon>Brassicaceae</taxon>
        <taxon>Brassiceae</taxon>
        <taxon>Brassica</taxon>
    </lineage>
</organism>
<dbReference type="AlphaFoldDB" id="A0A8X8BFE1"/>
<evidence type="ECO:0000256" key="1">
    <source>
        <dbReference type="SAM" id="SignalP"/>
    </source>
</evidence>
<dbReference type="Proteomes" id="UP000886595">
    <property type="component" value="Unassembled WGS sequence"/>
</dbReference>
<keyword evidence="3" id="KW-1185">Reference proteome</keyword>